<dbReference type="Gene3D" id="2.40.420.20">
    <property type="match status" value="1"/>
</dbReference>
<evidence type="ECO:0000256" key="1">
    <source>
        <dbReference type="ARBA" id="ARBA00004196"/>
    </source>
</evidence>
<dbReference type="SUPFAM" id="SSF111369">
    <property type="entry name" value="HlyD-like secretion proteins"/>
    <property type="match status" value="1"/>
</dbReference>
<keyword evidence="6" id="KW-0472">Membrane</keyword>
<dbReference type="PANTHER" id="PTHR32347:SF14">
    <property type="entry name" value="EFFLUX SYSTEM COMPONENT YKNX-RELATED"/>
    <property type="match status" value="1"/>
</dbReference>
<evidence type="ECO:0000313" key="8">
    <source>
        <dbReference type="Proteomes" id="UP000033986"/>
    </source>
</evidence>
<name>A0A0G0Z5Z1_9BACT</name>
<feature type="transmembrane region" description="Helical" evidence="6">
    <location>
        <begin position="29"/>
        <end position="48"/>
    </location>
</feature>
<proteinExistence type="inferred from homology"/>
<reference evidence="7 8" key="1">
    <citation type="journal article" date="2015" name="Nature">
        <title>rRNA introns, odd ribosomes, and small enigmatic genomes across a large radiation of phyla.</title>
        <authorList>
            <person name="Brown C.T."/>
            <person name="Hug L.A."/>
            <person name="Thomas B.C."/>
            <person name="Sharon I."/>
            <person name="Castelle C.J."/>
            <person name="Singh A."/>
            <person name="Wilkins M.J."/>
            <person name="Williams K.H."/>
            <person name="Banfield J.F."/>
        </authorList>
    </citation>
    <scope>NUCLEOTIDE SEQUENCE [LARGE SCALE GENOMIC DNA]</scope>
</reference>
<dbReference type="EMBL" id="LCDB01000014">
    <property type="protein sequence ID" value="KKS44094.1"/>
    <property type="molecule type" value="Genomic_DNA"/>
</dbReference>
<protein>
    <submittedName>
        <fullName evidence="7">RND family efflux transporter, MFP subunit</fullName>
    </submittedName>
</protein>
<dbReference type="GO" id="GO:0016020">
    <property type="term" value="C:membrane"/>
    <property type="evidence" value="ECO:0007669"/>
    <property type="project" value="InterPro"/>
</dbReference>
<evidence type="ECO:0000256" key="4">
    <source>
        <dbReference type="SAM" id="Coils"/>
    </source>
</evidence>
<organism evidence="7 8">
    <name type="scientific">Candidatus Azambacteria bacterium GW2011_GWB1_42_17</name>
    <dbReference type="NCBI Taxonomy" id="1618615"/>
    <lineage>
        <taxon>Bacteria</taxon>
        <taxon>Candidatus Azamiibacteriota</taxon>
    </lineage>
</organism>
<evidence type="ECO:0000313" key="7">
    <source>
        <dbReference type="EMBL" id="KKS44094.1"/>
    </source>
</evidence>
<keyword evidence="6" id="KW-0812">Transmembrane</keyword>
<accession>A0A0G0Z5Z1</accession>
<comment type="subcellular location">
    <subcellularLocation>
        <location evidence="1">Cell envelope</location>
    </subcellularLocation>
</comment>
<dbReference type="AlphaFoldDB" id="A0A0G0Z5Z1"/>
<evidence type="ECO:0000256" key="6">
    <source>
        <dbReference type="SAM" id="Phobius"/>
    </source>
</evidence>
<evidence type="ECO:0000256" key="3">
    <source>
        <dbReference type="ARBA" id="ARBA00023054"/>
    </source>
</evidence>
<keyword evidence="6" id="KW-1133">Transmembrane helix</keyword>
<keyword evidence="3 4" id="KW-0175">Coiled coil</keyword>
<feature type="coiled-coil region" evidence="4">
    <location>
        <begin position="114"/>
        <end position="141"/>
    </location>
</feature>
<dbReference type="GO" id="GO:0030313">
    <property type="term" value="C:cell envelope"/>
    <property type="evidence" value="ECO:0007669"/>
    <property type="project" value="UniProtKB-SubCell"/>
</dbReference>
<dbReference type="InterPro" id="IPR050465">
    <property type="entry name" value="UPF0194_transport"/>
</dbReference>
<comment type="similarity">
    <text evidence="2">Belongs to the membrane fusion protein (MFP) (TC 8.A.1) family.</text>
</comment>
<dbReference type="Gene3D" id="2.40.50.100">
    <property type="match status" value="1"/>
</dbReference>
<dbReference type="Gene3D" id="2.40.30.170">
    <property type="match status" value="1"/>
</dbReference>
<feature type="region of interest" description="Disordered" evidence="5">
    <location>
        <begin position="175"/>
        <end position="195"/>
    </location>
</feature>
<dbReference type="PANTHER" id="PTHR32347">
    <property type="entry name" value="EFFLUX SYSTEM COMPONENT YKNX-RELATED"/>
    <property type="match status" value="1"/>
</dbReference>
<dbReference type="Gene3D" id="1.10.287.470">
    <property type="entry name" value="Helix hairpin bin"/>
    <property type="match status" value="1"/>
</dbReference>
<gene>
    <name evidence="7" type="ORF">UV07_C0014G0005</name>
</gene>
<sequence>MFCLKMPPQAAGTFYYLLKRRIIKVVKKPIFIIAIIVLIAVLSGYFYFFRNKEKELNFFVVKKGDVLEEVSVTGRVEPFKSVDLAFEKSGRVVSVFTNVGNYVSAGDVLVKQDNSELSAQLEKAEADLETQKANLKKSEIVLNNYYLAIPDILNDAYIKADDAVRNQAGSMFTDAESDTPKVNFSSTNSQAVTDSQNSRLVSRAELSAWRQELAELNSASSNENLFTALAKSKARLSAISSFLTNLSDALEKATGLSQSTLDSYKASITTGRTNVNTVATNISDQKQDVDSQKATIASEGAAVKSYQAGVSNIESQISKTILYSPINGVITKQDAKIGEIAAANAVLLSIISAQYEIEANIPEVDIAGIKIGNTANITLDAYGSDENFAAKVFAIDPAEKIIEGVATYKTTLRFVKSDGRVKSGMTANIDILKNEKSGVLIVPQRLVSSRDGEKFVNIIDNGSTKEVKIITGLRGSDGNIEVVEGLKEGDYVSY</sequence>
<feature type="compositionally biased region" description="Polar residues" evidence="5">
    <location>
        <begin position="180"/>
        <end position="195"/>
    </location>
</feature>
<evidence type="ECO:0000256" key="2">
    <source>
        <dbReference type="ARBA" id="ARBA00009477"/>
    </source>
</evidence>
<dbReference type="InterPro" id="IPR006143">
    <property type="entry name" value="RND_pump_MFP"/>
</dbReference>
<dbReference type="NCBIfam" id="TIGR01730">
    <property type="entry name" value="RND_mfp"/>
    <property type="match status" value="1"/>
</dbReference>
<evidence type="ECO:0000256" key="5">
    <source>
        <dbReference type="SAM" id="MobiDB-lite"/>
    </source>
</evidence>
<dbReference type="Proteomes" id="UP000033986">
    <property type="component" value="Unassembled WGS sequence"/>
</dbReference>
<dbReference type="GO" id="GO:0022857">
    <property type="term" value="F:transmembrane transporter activity"/>
    <property type="evidence" value="ECO:0007669"/>
    <property type="project" value="InterPro"/>
</dbReference>
<comment type="caution">
    <text evidence="7">The sequence shown here is derived from an EMBL/GenBank/DDBJ whole genome shotgun (WGS) entry which is preliminary data.</text>
</comment>